<keyword evidence="2" id="KW-0964">Secreted</keyword>
<dbReference type="AlphaFoldDB" id="A0A7H9EKY7"/>
<evidence type="ECO:0000313" key="7">
    <source>
        <dbReference type="EMBL" id="QLL78344.1"/>
    </source>
</evidence>
<dbReference type="Proteomes" id="UP000510886">
    <property type="component" value="Chromosome"/>
</dbReference>
<evidence type="ECO:0000256" key="3">
    <source>
        <dbReference type="ARBA" id="ARBA00022729"/>
    </source>
</evidence>
<feature type="region of interest" description="Disordered" evidence="5">
    <location>
        <begin position="801"/>
        <end position="827"/>
    </location>
</feature>
<sequence length="1048" mass="114035">MKRTRKKSFDWYGISQRFSIRKYHFGAASVLLGAAFILGNGATVSADVVDGTTDPSANVVVDSAQPLTSEQPVQAEHVEEAVATNEVTASEVSTPEVTKTTATENQVDSEDVSVTPPELSADETEVSSTPSEQTGSSENSVVSKNPVTPTDEAVAETSTPSQTDLTPTAENTTTFNVNDQASGNANLLAESKVDTTGVNGANVTQAPAGEVKPTSMQIVKDGSKNILEIKLPDNVEYSDQNYILVPAKGAYNVYAFTTGAKYSGSSATIATISSDYDRNWVLDEYLKLYPNDRLAKAVKSKNGDDLQTVTKSEVNAYIEQMAKLLVAKNSESLPIKVNFKSAINAKNTDRIIRFDLKDVYFGYISLFPDKLRYSSDQYNALMKDLNNLVGNLNNPDIITSSDAYVFVNHNVKLLPGQNEYSMNEKRAISIGRIHETGSPIQEPSITVSSGPQYLNDMGSDYLGLVASITEPYSVVTSLGYGYVSKGATLQPGDVVIKLTSGPRQIVDQDRLNKLLKSGLTSDNITWDHENINVTPTVDNFLSVDNTVNDTVKANPIQWAYSYDGHTVTITNKTAIQIPSQVSEKRTGSFGGLEYPFKFDVSTLTSDEWSGKTSLSIPMKDQLQLTINGFDYSKSNTSDYSTTVTINRPTLSDGALNTGTILRVAQTKDGKVIKQDVVVNNQPMTTKYTTSHEEIPGYYFLGYAANKSTAPESAIAGVGEHKVVYEYNQIGWTVVDENNTTITNFTPGTNVQIPDTYWEVGRKTVDGVTTVTVRKIQQEHPNTAPSYDLPKLELTNTVDESGKQIGTPVETDKYETPDGYFEVSKTPDPNTGVTTVVVRKIEQSKPNEAPSYDLPKLELTNIVDETGKQVIPPVETDKYETPDGYFEVSKTPDPNTGVTTVVVRKIEQSKPNEAPSYDLPKLELTNIVDETGKQVIPPVETDKYETPDGYFEVSKTSDPNTGITTVVLRKISREYPIEPQVPGNDIPASSVVIENTPIETTPDLESDQEVDQLPNTGDSDGVAASIVGVGSLLAAFGLAGKRRKKEDED</sequence>
<dbReference type="EMBL" id="CP047418">
    <property type="protein sequence ID" value="QLL78344.1"/>
    <property type="molecule type" value="Genomic_DNA"/>
</dbReference>
<gene>
    <name evidence="7" type="ORF">GTO87_06930</name>
</gene>
<name>A0A7H9EKY7_9LACO</name>
<dbReference type="Pfam" id="PF00746">
    <property type="entry name" value="Gram_pos_anchor"/>
    <property type="match status" value="1"/>
</dbReference>
<evidence type="ECO:0000256" key="2">
    <source>
        <dbReference type="ARBA" id="ARBA00022525"/>
    </source>
</evidence>
<evidence type="ECO:0000259" key="6">
    <source>
        <dbReference type="PROSITE" id="PS50847"/>
    </source>
</evidence>
<feature type="region of interest" description="Disordered" evidence="5">
    <location>
        <begin position="85"/>
        <end position="179"/>
    </location>
</feature>
<feature type="domain" description="Gram-positive cocci surface proteins LPxTG" evidence="6">
    <location>
        <begin position="1012"/>
        <end position="1048"/>
    </location>
</feature>
<reference evidence="7 8" key="1">
    <citation type="submission" date="2020-01" db="EMBL/GenBank/DDBJ databases">
        <title>Complete and circular genome sequences of six lactobacillus isolates from horses.</title>
        <authorList>
            <person name="Hassan H.M."/>
        </authorList>
    </citation>
    <scope>NUCLEOTIDE SEQUENCE [LARGE SCALE GENOMIC DNA]</scope>
    <source>
        <strain evidence="7 8">1A</strain>
    </source>
</reference>
<dbReference type="KEGG" id="lsw:GTO87_06930"/>
<evidence type="ECO:0000256" key="1">
    <source>
        <dbReference type="ARBA" id="ARBA00022512"/>
    </source>
</evidence>
<keyword evidence="3" id="KW-0732">Signal</keyword>
<dbReference type="RefSeq" id="WP_180848587.1">
    <property type="nucleotide sequence ID" value="NZ_CP047418.1"/>
</dbReference>
<protein>
    <submittedName>
        <fullName evidence="7">YSIRK-type signal peptide-containing protein</fullName>
    </submittedName>
</protein>
<organism evidence="7 8">
    <name type="scientific">Ligilactobacillus saerimneri</name>
    <dbReference type="NCBI Taxonomy" id="228229"/>
    <lineage>
        <taxon>Bacteria</taxon>
        <taxon>Bacillati</taxon>
        <taxon>Bacillota</taxon>
        <taxon>Bacilli</taxon>
        <taxon>Lactobacillales</taxon>
        <taxon>Lactobacillaceae</taxon>
        <taxon>Ligilactobacillus</taxon>
    </lineage>
</organism>
<dbReference type="PROSITE" id="PS50847">
    <property type="entry name" value="GRAM_POS_ANCHORING"/>
    <property type="match status" value="1"/>
</dbReference>
<feature type="region of interest" description="Disordered" evidence="5">
    <location>
        <begin position="999"/>
        <end position="1018"/>
    </location>
</feature>
<keyword evidence="1" id="KW-0134">Cell wall</keyword>
<dbReference type="NCBIfam" id="TIGR01168">
    <property type="entry name" value="YSIRK_signal"/>
    <property type="match status" value="1"/>
</dbReference>
<evidence type="ECO:0000256" key="5">
    <source>
        <dbReference type="SAM" id="MobiDB-lite"/>
    </source>
</evidence>
<dbReference type="NCBIfam" id="TIGR01167">
    <property type="entry name" value="LPXTG_anchor"/>
    <property type="match status" value="1"/>
</dbReference>
<proteinExistence type="predicted"/>
<accession>A0A7H9EKY7</accession>
<keyword evidence="4" id="KW-0572">Peptidoglycan-anchor</keyword>
<dbReference type="Pfam" id="PF04650">
    <property type="entry name" value="YSIRK_signal"/>
    <property type="match status" value="1"/>
</dbReference>
<dbReference type="InterPro" id="IPR005877">
    <property type="entry name" value="YSIRK_signal_dom"/>
</dbReference>
<evidence type="ECO:0000313" key="8">
    <source>
        <dbReference type="Proteomes" id="UP000510886"/>
    </source>
</evidence>
<evidence type="ECO:0000256" key="4">
    <source>
        <dbReference type="ARBA" id="ARBA00023088"/>
    </source>
</evidence>
<feature type="compositionally biased region" description="Polar residues" evidence="5">
    <location>
        <begin position="126"/>
        <end position="148"/>
    </location>
</feature>
<feature type="compositionally biased region" description="Polar residues" evidence="5">
    <location>
        <begin position="85"/>
        <end position="106"/>
    </location>
</feature>
<dbReference type="InterPro" id="IPR019931">
    <property type="entry name" value="LPXTG_anchor"/>
</dbReference>
<feature type="compositionally biased region" description="Polar residues" evidence="5">
    <location>
        <begin position="156"/>
        <end position="179"/>
    </location>
</feature>